<accession>A0A9D4RS97</accession>
<evidence type="ECO:0000313" key="2">
    <source>
        <dbReference type="Proteomes" id="UP000828390"/>
    </source>
</evidence>
<sequence>MSLSHNSKYYEKKTKKESSGKWIPFTDAVWFQDFKKSLQDQSELSITGHIDSTNDAVQRGMPATE</sequence>
<dbReference type="EMBL" id="JAIWYP010000001">
    <property type="protein sequence ID" value="KAH3879119.1"/>
    <property type="molecule type" value="Genomic_DNA"/>
</dbReference>
<dbReference type="AlphaFoldDB" id="A0A9D4RS97"/>
<dbReference type="Proteomes" id="UP000828390">
    <property type="component" value="Unassembled WGS sequence"/>
</dbReference>
<organism evidence="1 2">
    <name type="scientific">Dreissena polymorpha</name>
    <name type="common">Zebra mussel</name>
    <name type="synonym">Mytilus polymorpha</name>
    <dbReference type="NCBI Taxonomy" id="45954"/>
    <lineage>
        <taxon>Eukaryota</taxon>
        <taxon>Metazoa</taxon>
        <taxon>Spiralia</taxon>
        <taxon>Lophotrochozoa</taxon>
        <taxon>Mollusca</taxon>
        <taxon>Bivalvia</taxon>
        <taxon>Autobranchia</taxon>
        <taxon>Heteroconchia</taxon>
        <taxon>Euheterodonta</taxon>
        <taxon>Imparidentia</taxon>
        <taxon>Neoheterodontei</taxon>
        <taxon>Myida</taxon>
        <taxon>Dreissenoidea</taxon>
        <taxon>Dreissenidae</taxon>
        <taxon>Dreissena</taxon>
    </lineage>
</organism>
<gene>
    <name evidence="1" type="ORF">DPMN_003020</name>
</gene>
<keyword evidence="2" id="KW-1185">Reference proteome</keyword>
<reference evidence="1" key="2">
    <citation type="submission" date="2020-11" db="EMBL/GenBank/DDBJ databases">
        <authorList>
            <person name="McCartney M.A."/>
            <person name="Auch B."/>
            <person name="Kono T."/>
            <person name="Mallez S."/>
            <person name="Becker A."/>
            <person name="Gohl D.M."/>
            <person name="Silverstein K.A.T."/>
            <person name="Koren S."/>
            <person name="Bechman K.B."/>
            <person name="Herman A."/>
            <person name="Abrahante J.E."/>
            <person name="Garbe J."/>
        </authorList>
    </citation>
    <scope>NUCLEOTIDE SEQUENCE</scope>
    <source>
        <strain evidence="1">Duluth1</strain>
        <tissue evidence="1">Whole animal</tissue>
    </source>
</reference>
<reference evidence="1" key="1">
    <citation type="journal article" date="2019" name="bioRxiv">
        <title>The Genome of the Zebra Mussel, Dreissena polymorpha: A Resource for Invasive Species Research.</title>
        <authorList>
            <person name="McCartney M.A."/>
            <person name="Auch B."/>
            <person name="Kono T."/>
            <person name="Mallez S."/>
            <person name="Zhang Y."/>
            <person name="Obille A."/>
            <person name="Becker A."/>
            <person name="Abrahante J.E."/>
            <person name="Garbe J."/>
            <person name="Badalamenti J.P."/>
            <person name="Herman A."/>
            <person name="Mangelson H."/>
            <person name="Liachko I."/>
            <person name="Sullivan S."/>
            <person name="Sone E.D."/>
            <person name="Koren S."/>
            <person name="Silverstein K.A.T."/>
            <person name="Beckman K.B."/>
            <person name="Gohl D.M."/>
        </authorList>
    </citation>
    <scope>NUCLEOTIDE SEQUENCE</scope>
    <source>
        <strain evidence="1">Duluth1</strain>
        <tissue evidence="1">Whole animal</tissue>
    </source>
</reference>
<protein>
    <submittedName>
        <fullName evidence="1">Uncharacterized protein</fullName>
    </submittedName>
</protein>
<proteinExistence type="predicted"/>
<name>A0A9D4RS97_DREPO</name>
<evidence type="ECO:0000313" key="1">
    <source>
        <dbReference type="EMBL" id="KAH3879119.1"/>
    </source>
</evidence>
<comment type="caution">
    <text evidence="1">The sequence shown here is derived from an EMBL/GenBank/DDBJ whole genome shotgun (WGS) entry which is preliminary data.</text>
</comment>